<dbReference type="EMBL" id="JARJFB010000042">
    <property type="protein sequence ID" value="MEA0970740.1"/>
    <property type="molecule type" value="Genomic_DNA"/>
</dbReference>
<dbReference type="RefSeq" id="WP_322776640.1">
    <property type="nucleotide sequence ID" value="NZ_JARJFB010000042.1"/>
</dbReference>
<proteinExistence type="predicted"/>
<protein>
    <submittedName>
        <fullName evidence="2">Uncharacterized protein</fullName>
    </submittedName>
</protein>
<accession>A0ABU5NC37</accession>
<sequence length="236" mass="25976">MSSLDEYQNLGKDLSGYVAEVRTNSGASGLQEAFKSGGKLFDVMQMLDKKEKAVRNYEEQLLKAFDPQNPGEITRDYVNKRTAENEAELAEIKLLKDRLTDLSSSVGQKTSGFAITRAVNEFSEGVEKHEKVSKGFFSTFASFIGNIFKGKDEQKLAQASNSLETRSSAISNESQERFAIPGKGKDAPEIPQPEQVVQKGMSSQQLGGFTAPPIDLPPSPSTKRFRCRECFSTVSN</sequence>
<comment type="caution">
    <text evidence="2">The sequence shown here is derived from an EMBL/GenBank/DDBJ whole genome shotgun (WGS) entry which is preliminary data.</text>
</comment>
<evidence type="ECO:0000313" key="3">
    <source>
        <dbReference type="Proteomes" id="UP001291687"/>
    </source>
</evidence>
<feature type="region of interest" description="Disordered" evidence="1">
    <location>
        <begin position="159"/>
        <end position="222"/>
    </location>
</feature>
<reference evidence="2 3" key="1">
    <citation type="submission" date="2023-03" db="EMBL/GenBank/DDBJ databases">
        <title>Host association and intracellularity evolved multiple times independently in the Rickettsiales.</title>
        <authorList>
            <person name="Castelli M."/>
            <person name="Nardi T."/>
            <person name="Gammuto L."/>
            <person name="Bellinzona G."/>
            <person name="Sabaneyeva E."/>
            <person name="Potekhin A."/>
            <person name="Serra V."/>
            <person name="Petroni G."/>
            <person name="Sassera D."/>
        </authorList>
    </citation>
    <scope>NUCLEOTIDE SEQUENCE [LARGE SCALE GENOMIC DNA]</scope>
    <source>
        <strain evidence="2 3">Sr 2-6</strain>
    </source>
</reference>
<name>A0ABU5NC37_9RICK</name>
<feature type="compositionally biased region" description="Polar residues" evidence="1">
    <location>
        <begin position="159"/>
        <end position="173"/>
    </location>
</feature>
<organism evidence="2 3">
    <name type="scientific">Candidatus Megaera venefica</name>
    <dbReference type="NCBI Taxonomy" id="2055910"/>
    <lineage>
        <taxon>Bacteria</taxon>
        <taxon>Pseudomonadati</taxon>
        <taxon>Pseudomonadota</taxon>
        <taxon>Alphaproteobacteria</taxon>
        <taxon>Rickettsiales</taxon>
        <taxon>Rickettsiaceae</taxon>
        <taxon>Candidatus Megaera</taxon>
    </lineage>
</organism>
<evidence type="ECO:0000256" key="1">
    <source>
        <dbReference type="SAM" id="MobiDB-lite"/>
    </source>
</evidence>
<gene>
    <name evidence="2" type="ORF">Megvenef_00708</name>
</gene>
<evidence type="ECO:0000313" key="2">
    <source>
        <dbReference type="EMBL" id="MEA0970740.1"/>
    </source>
</evidence>
<keyword evidence="3" id="KW-1185">Reference proteome</keyword>
<dbReference type="Proteomes" id="UP001291687">
    <property type="component" value="Unassembled WGS sequence"/>
</dbReference>